<keyword evidence="5" id="KW-0679">Respiratory chain</keyword>
<evidence type="ECO:0000256" key="13">
    <source>
        <dbReference type="ARBA" id="ARBA00024688"/>
    </source>
</evidence>
<dbReference type="InterPro" id="IPR008972">
    <property type="entry name" value="Cupredoxin"/>
</dbReference>
<dbReference type="GO" id="GO:0005507">
    <property type="term" value="F:copper ion binding"/>
    <property type="evidence" value="ECO:0007669"/>
    <property type="project" value="InterPro"/>
</dbReference>
<dbReference type="EC" id="7.1.1.9" evidence="3"/>
<dbReference type="InterPro" id="IPR036257">
    <property type="entry name" value="Cyt_c_oxidase_su2_TM_sf"/>
</dbReference>
<accession>A0A1I2DNH2</accession>
<keyword evidence="11" id="KW-0186">Copper</keyword>
<dbReference type="InterPro" id="IPR045187">
    <property type="entry name" value="CcO_II"/>
</dbReference>
<dbReference type="PANTHER" id="PTHR22888">
    <property type="entry name" value="CYTOCHROME C OXIDASE, SUBUNIT II"/>
    <property type="match status" value="1"/>
</dbReference>
<dbReference type="GO" id="GO:0016020">
    <property type="term" value="C:membrane"/>
    <property type="evidence" value="ECO:0007669"/>
    <property type="project" value="UniProtKB-SubCell"/>
</dbReference>
<dbReference type="GO" id="GO:0042773">
    <property type="term" value="P:ATP synthesis coupled electron transport"/>
    <property type="evidence" value="ECO:0007669"/>
    <property type="project" value="TreeGrafter"/>
</dbReference>
<keyword evidence="7" id="KW-0479">Metal-binding</keyword>
<evidence type="ECO:0000256" key="10">
    <source>
        <dbReference type="ARBA" id="ARBA00022989"/>
    </source>
</evidence>
<evidence type="ECO:0000256" key="1">
    <source>
        <dbReference type="ARBA" id="ARBA00004141"/>
    </source>
</evidence>
<evidence type="ECO:0000256" key="12">
    <source>
        <dbReference type="ARBA" id="ARBA00023136"/>
    </source>
</evidence>
<sequence length="208" mass="22250">MNGEGTGSLDPKGPNAESIADTWWLMLGLGVAVFVLFAVLLGVGLFRRGRTGEAAPSERRWIVGGGVLLPVVVLVVVFGSTVAAMRTLSEDAPPGALVVEVTGHQWFFEVDYPAEGVSTVGELHLPVGQPVEFHLTSADVIHSFWVPELGGKMDMLPDGVNVLVLEADEPGEWGTQCAEFCGLEHATMRLTVVAETPADFAAWIERQQ</sequence>
<dbReference type="PROSITE" id="PS00078">
    <property type="entry name" value="COX2"/>
    <property type="match status" value="1"/>
</dbReference>
<dbReference type="InterPro" id="IPR014222">
    <property type="entry name" value="Cyt_c_oxidase_su2"/>
</dbReference>
<protein>
    <recommendedName>
        <fullName evidence="3">cytochrome-c oxidase</fullName>
        <ecNumber evidence="3">7.1.1.9</ecNumber>
    </recommendedName>
    <alternativeName>
        <fullName evidence="14">Cytochrome aa3 subunit 2</fullName>
    </alternativeName>
</protein>
<feature type="transmembrane region" description="Helical" evidence="16">
    <location>
        <begin position="23"/>
        <end position="46"/>
    </location>
</feature>
<dbReference type="Proteomes" id="UP000198589">
    <property type="component" value="Unassembled WGS sequence"/>
</dbReference>
<evidence type="ECO:0000256" key="3">
    <source>
        <dbReference type="ARBA" id="ARBA00012949"/>
    </source>
</evidence>
<comment type="function">
    <text evidence="13">Subunits I and II form the functional core of the enzyme complex. Electrons originating in cytochrome c are transferred via heme a and Cu(A) to the binuclear center formed by heme a3 and Cu(B).</text>
</comment>
<dbReference type="GO" id="GO:0016491">
    <property type="term" value="F:oxidoreductase activity"/>
    <property type="evidence" value="ECO:0007669"/>
    <property type="project" value="InterPro"/>
</dbReference>
<organism evidence="18 19">
    <name type="scientific">Blastococcus tunisiensis</name>
    <dbReference type="NCBI Taxonomy" id="1798228"/>
    <lineage>
        <taxon>Bacteria</taxon>
        <taxon>Bacillati</taxon>
        <taxon>Actinomycetota</taxon>
        <taxon>Actinomycetes</taxon>
        <taxon>Geodermatophilales</taxon>
        <taxon>Geodermatophilaceae</taxon>
        <taxon>Blastococcus</taxon>
    </lineage>
</organism>
<dbReference type="PROSITE" id="PS50857">
    <property type="entry name" value="COX2_CUA"/>
    <property type="match status" value="1"/>
</dbReference>
<dbReference type="CDD" id="cd04213">
    <property type="entry name" value="CuRO_CcO_Caa3_II"/>
    <property type="match status" value="1"/>
</dbReference>
<evidence type="ECO:0000256" key="11">
    <source>
        <dbReference type="ARBA" id="ARBA00023008"/>
    </source>
</evidence>
<gene>
    <name evidence="18" type="ORF">SAMN05216574_10658</name>
</gene>
<reference evidence="19" key="1">
    <citation type="submission" date="2016-10" db="EMBL/GenBank/DDBJ databases">
        <authorList>
            <person name="Varghese N."/>
            <person name="Submissions S."/>
        </authorList>
    </citation>
    <scope>NUCLEOTIDE SEQUENCE [LARGE SCALE GENOMIC DNA]</scope>
    <source>
        <strain evidence="19">DSM 46838</strain>
    </source>
</reference>
<dbReference type="InterPro" id="IPR001505">
    <property type="entry name" value="Copper_CuA"/>
</dbReference>
<keyword evidence="4" id="KW-0813">Transport</keyword>
<evidence type="ECO:0000256" key="16">
    <source>
        <dbReference type="SAM" id="Phobius"/>
    </source>
</evidence>
<dbReference type="SUPFAM" id="SSF49503">
    <property type="entry name" value="Cupredoxins"/>
    <property type="match status" value="1"/>
</dbReference>
<keyword evidence="8" id="KW-1278">Translocase</keyword>
<dbReference type="Gene3D" id="2.60.40.420">
    <property type="entry name" value="Cupredoxins - blue copper proteins"/>
    <property type="match status" value="1"/>
</dbReference>
<dbReference type="Pfam" id="PF00116">
    <property type="entry name" value="COX2"/>
    <property type="match status" value="1"/>
</dbReference>
<evidence type="ECO:0000259" key="17">
    <source>
        <dbReference type="PROSITE" id="PS50857"/>
    </source>
</evidence>
<keyword evidence="12 16" id="KW-0472">Membrane</keyword>
<dbReference type="GO" id="GO:0004129">
    <property type="term" value="F:cytochrome-c oxidase activity"/>
    <property type="evidence" value="ECO:0007669"/>
    <property type="project" value="UniProtKB-EC"/>
</dbReference>
<dbReference type="PANTHER" id="PTHR22888:SF9">
    <property type="entry name" value="CYTOCHROME C OXIDASE SUBUNIT 2"/>
    <property type="match status" value="1"/>
</dbReference>
<comment type="similarity">
    <text evidence="2">Belongs to the cytochrome c oxidase subunit 2 family.</text>
</comment>
<evidence type="ECO:0000256" key="4">
    <source>
        <dbReference type="ARBA" id="ARBA00022448"/>
    </source>
</evidence>
<keyword evidence="19" id="KW-1185">Reference proteome</keyword>
<evidence type="ECO:0000256" key="2">
    <source>
        <dbReference type="ARBA" id="ARBA00007866"/>
    </source>
</evidence>
<comment type="subcellular location">
    <subcellularLocation>
        <location evidence="1">Membrane</location>
        <topology evidence="1">Multi-pass membrane protein</topology>
    </subcellularLocation>
</comment>
<keyword evidence="10 16" id="KW-1133">Transmembrane helix</keyword>
<comment type="catalytic activity">
    <reaction evidence="15">
        <text>4 Fe(II)-[cytochrome c] + O2 + 8 H(+)(in) = 4 Fe(III)-[cytochrome c] + 2 H2O + 4 H(+)(out)</text>
        <dbReference type="Rhea" id="RHEA:11436"/>
        <dbReference type="Rhea" id="RHEA-COMP:10350"/>
        <dbReference type="Rhea" id="RHEA-COMP:14399"/>
        <dbReference type="ChEBI" id="CHEBI:15377"/>
        <dbReference type="ChEBI" id="CHEBI:15378"/>
        <dbReference type="ChEBI" id="CHEBI:15379"/>
        <dbReference type="ChEBI" id="CHEBI:29033"/>
        <dbReference type="ChEBI" id="CHEBI:29034"/>
        <dbReference type="EC" id="7.1.1.9"/>
    </reaction>
</comment>
<evidence type="ECO:0000256" key="5">
    <source>
        <dbReference type="ARBA" id="ARBA00022660"/>
    </source>
</evidence>
<feature type="transmembrane region" description="Helical" evidence="16">
    <location>
        <begin position="67"/>
        <end position="85"/>
    </location>
</feature>
<dbReference type="Gene3D" id="1.10.287.90">
    <property type="match status" value="1"/>
</dbReference>
<evidence type="ECO:0000256" key="8">
    <source>
        <dbReference type="ARBA" id="ARBA00022967"/>
    </source>
</evidence>
<keyword evidence="9" id="KW-0249">Electron transport</keyword>
<evidence type="ECO:0000256" key="7">
    <source>
        <dbReference type="ARBA" id="ARBA00022723"/>
    </source>
</evidence>
<dbReference type="InterPro" id="IPR002429">
    <property type="entry name" value="CcO_II-like_C"/>
</dbReference>
<evidence type="ECO:0000256" key="14">
    <source>
        <dbReference type="ARBA" id="ARBA00031399"/>
    </source>
</evidence>
<feature type="domain" description="Cytochrome oxidase subunit II copper A binding" evidence="17">
    <location>
        <begin position="94"/>
        <end position="206"/>
    </location>
</feature>
<dbReference type="STRING" id="1798228.SAMN05216574_10658"/>
<dbReference type="EMBL" id="FOND01000006">
    <property type="protein sequence ID" value="SFE81969.1"/>
    <property type="molecule type" value="Genomic_DNA"/>
</dbReference>
<evidence type="ECO:0000256" key="9">
    <source>
        <dbReference type="ARBA" id="ARBA00022982"/>
    </source>
</evidence>
<dbReference type="InterPro" id="IPR034236">
    <property type="entry name" value="CuRO_CcO_Caa3_II"/>
</dbReference>
<evidence type="ECO:0000256" key="6">
    <source>
        <dbReference type="ARBA" id="ARBA00022692"/>
    </source>
</evidence>
<evidence type="ECO:0000313" key="19">
    <source>
        <dbReference type="Proteomes" id="UP000198589"/>
    </source>
</evidence>
<dbReference type="AlphaFoldDB" id="A0A1I2DNH2"/>
<dbReference type="RefSeq" id="WP_092196620.1">
    <property type="nucleotide sequence ID" value="NZ_FOND01000006.1"/>
</dbReference>
<keyword evidence="6 16" id="KW-0812">Transmembrane</keyword>
<dbReference type="OrthoDB" id="9781261at2"/>
<dbReference type="NCBIfam" id="TIGR02866">
    <property type="entry name" value="CoxB"/>
    <property type="match status" value="1"/>
</dbReference>
<evidence type="ECO:0000313" key="18">
    <source>
        <dbReference type="EMBL" id="SFE81969.1"/>
    </source>
</evidence>
<evidence type="ECO:0000256" key="15">
    <source>
        <dbReference type="ARBA" id="ARBA00047816"/>
    </source>
</evidence>
<name>A0A1I2DNH2_9ACTN</name>
<proteinExistence type="inferred from homology"/>